<dbReference type="EMBL" id="ML143544">
    <property type="protein sequence ID" value="TBU22385.1"/>
    <property type="molecule type" value="Genomic_DNA"/>
</dbReference>
<dbReference type="Gene3D" id="1.10.1520.10">
    <property type="entry name" value="Ribonuclease III domain"/>
    <property type="match status" value="1"/>
</dbReference>
<dbReference type="Proteomes" id="UP000292082">
    <property type="component" value="Unassembled WGS sequence"/>
</dbReference>
<evidence type="ECO:0000313" key="3">
    <source>
        <dbReference type="Proteomes" id="UP000292082"/>
    </source>
</evidence>
<dbReference type="InterPro" id="IPR036389">
    <property type="entry name" value="RNase_III_sf"/>
</dbReference>
<proteinExistence type="predicted"/>
<protein>
    <recommendedName>
        <fullName evidence="4">RNase III domain-containing protein</fullName>
    </recommendedName>
</protein>
<gene>
    <name evidence="2" type="ORF">BD310DRAFT_922865</name>
    <name evidence="1" type="ORF">BD311DRAFT_676250</name>
</gene>
<accession>A0A4Q9PZV7</accession>
<dbReference type="AlphaFoldDB" id="A0A4Q9PZV7"/>
<keyword evidence="3" id="KW-1185">Reference proteome</keyword>
<evidence type="ECO:0000313" key="2">
    <source>
        <dbReference type="EMBL" id="TBU60387.1"/>
    </source>
</evidence>
<dbReference type="GO" id="GO:0006396">
    <property type="term" value="P:RNA processing"/>
    <property type="evidence" value="ECO:0007669"/>
    <property type="project" value="InterPro"/>
</dbReference>
<dbReference type="STRING" id="114155.A0A4Q9PZV7"/>
<reference evidence="2 3" key="1">
    <citation type="submission" date="2019-01" db="EMBL/GenBank/DDBJ databases">
        <title>Draft genome sequences of three monokaryotic isolates of the white-rot basidiomycete fungus Dichomitus squalens.</title>
        <authorList>
            <consortium name="DOE Joint Genome Institute"/>
            <person name="Lopez S.C."/>
            <person name="Andreopoulos B."/>
            <person name="Pangilinan J."/>
            <person name="Lipzen A."/>
            <person name="Riley R."/>
            <person name="Ahrendt S."/>
            <person name="Ng V."/>
            <person name="Barry K."/>
            <person name="Daum C."/>
            <person name="Grigoriev I.V."/>
            <person name="Hilden K.S."/>
            <person name="Makela M.R."/>
            <person name="de Vries R.P."/>
        </authorList>
    </citation>
    <scope>NUCLEOTIDE SEQUENCE [LARGE SCALE GENOMIC DNA]</scope>
    <source>
        <strain evidence="2 3">CBS 464.89</strain>
        <strain evidence="1">OM18370.1</strain>
    </source>
</reference>
<evidence type="ECO:0008006" key="4">
    <source>
        <dbReference type="Google" id="ProtNLM"/>
    </source>
</evidence>
<dbReference type="GO" id="GO:0004525">
    <property type="term" value="F:ribonuclease III activity"/>
    <property type="evidence" value="ECO:0007669"/>
    <property type="project" value="InterPro"/>
</dbReference>
<organism evidence="2 3">
    <name type="scientific">Dichomitus squalens</name>
    <dbReference type="NCBI Taxonomy" id="114155"/>
    <lineage>
        <taxon>Eukaryota</taxon>
        <taxon>Fungi</taxon>
        <taxon>Dikarya</taxon>
        <taxon>Basidiomycota</taxon>
        <taxon>Agaricomycotina</taxon>
        <taxon>Agaricomycetes</taxon>
        <taxon>Polyporales</taxon>
        <taxon>Polyporaceae</taxon>
        <taxon>Dichomitus</taxon>
    </lineage>
</organism>
<sequence length="153" mass="17120">MATELPPAPPIPGEAMLEIFVHRSLRNTGNALNPDSAYGNGERLVALGSKVLEAVYAHVLFRKKPPMSAAALSIEQEKLPEHVARWVGEYQWMEKIRHSQDVDLYTPEETRYIMDAYVGAVFVAGGYLTLYNWIESMVQALPADPEPVLHDED</sequence>
<dbReference type="SUPFAM" id="SSF69065">
    <property type="entry name" value="RNase III domain-like"/>
    <property type="match status" value="1"/>
</dbReference>
<name>A0A4Q9PZV7_9APHY</name>
<dbReference type="EMBL" id="ML145105">
    <property type="protein sequence ID" value="TBU60387.1"/>
    <property type="molecule type" value="Genomic_DNA"/>
</dbReference>
<dbReference type="Proteomes" id="UP000292957">
    <property type="component" value="Unassembled WGS sequence"/>
</dbReference>
<evidence type="ECO:0000313" key="1">
    <source>
        <dbReference type="EMBL" id="TBU22385.1"/>
    </source>
</evidence>
<dbReference type="OrthoDB" id="2392202at2759"/>
<dbReference type="OMA" id="VRAWILP"/>